<evidence type="ECO:0000313" key="4">
    <source>
        <dbReference type="Proteomes" id="UP000254958"/>
    </source>
</evidence>
<evidence type="ECO:0000313" key="3">
    <source>
        <dbReference type="EMBL" id="RDI40861.1"/>
    </source>
</evidence>
<dbReference type="EMBL" id="QQAW01000001">
    <property type="protein sequence ID" value="RDI40861.1"/>
    <property type="molecule type" value="Genomic_DNA"/>
</dbReference>
<comment type="caution">
    <text evidence="3">The sequence shown here is derived from an EMBL/GenBank/DDBJ whole genome shotgun (WGS) entry which is preliminary data.</text>
</comment>
<organism evidence="3 4">
    <name type="scientific">Gluconacetobacter liquefaciens</name>
    <name type="common">Acetobacter liquefaciens</name>
    <dbReference type="NCBI Taxonomy" id="89584"/>
    <lineage>
        <taxon>Bacteria</taxon>
        <taxon>Pseudomonadati</taxon>
        <taxon>Pseudomonadota</taxon>
        <taxon>Alphaproteobacteria</taxon>
        <taxon>Acetobacterales</taxon>
        <taxon>Acetobacteraceae</taxon>
        <taxon>Gluconacetobacter</taxon>
    </lineage>
</organism>
<dbReference type="RefSeq" id="WP_114725901.1">
    <property type="nucleotide sequence ID" value="NZ_BJMI01000035.1"/>
</dbReference>
<keyword evidence="4" id="KW-1185">Reference proteome</keyword>
<proteinExistence type="predicted"/>
<accession>A0A370GAW3</accession>
<dbReference type="Gene3D" id="3.40.630.10">
    <property type="entry name" value="Zn peptidases"/>
    <property type="match status" value="1"/>
</dbReference>
<dbReference type="AlphaFoldDB" id="A0A370GAW3"/>
<dbReference type="PANTHER" id="PTHR43808:SF25">
    <property type="entry name" value="PEPTIDASE M20 DIMERISATION DOMAIN-CONTAINING PROTEIN"/>
    <property type="match status" value="1"/>
</dbReference>
<name>A0A370GAW3_GLULI</name>
<dbReference type="InterPro" id="IPR002933">
    <property type="entry name" value="Peptidase_M20"/>
</dbReference>
<evidence type="ECO:0000256" key="1">
    <source>
        <dbReference type="ARBA" id="ARBA00022723"/>
    </source>
</evidence>
<gene>
    <name evidence="3" type="ORF">C7453_101660</name>
</gene>
<dbReference type="Pfam" id="PF01546">
    <property type="entry name" value="Peptidase_M20"/>
    <property type="match status" value="1"/>
</dbReference>
<reference evidence="3 4" key="1">
    <citation type="submission" date="2018-07" db="EMBL/GenBank/DDBJ databases">
        <title>Genomic Encyclopedia of Type Strains, Phase IV (KMG-IV): sequencing the most valuable type-strain genomes for metagenomic binning, comparative biology and taxonomic classification.</title>
        <authorList>
            <person name="Goeker M."/>
        </authorList>
    </citation>
    <scope>NUCLEOTIDE SEQUENCE [LARGE SCALE GENOMIC DNA]</scope>
    <source>
        <strain evidence="3 4">DSM 5603</strain>
    </source>
</reference>
<dbReference type="Gene3D" id="3.30.70.360">
    <property type="match status" value="1"/>
</dbReference>
<dbReference type="Proteomes" id="UP000254958">
    <property type="component" value="Unassembled WGS sequence"/>
</dbReference>
<dbReference type="SUPFAM" id="SSF53187">
    <property type="entry name" value="Zn-dependent exopeptidases"/>
    <property type="match status" value="1"/>
</dbReference>
<protein>
    <submittedName>
        <fullName evidence="3">Acetylornithine deacetylase</fullName>
    </submittedName>
</protein>
<dbReference type="SUPFAM" id="SSF55031">
    <property type="entry name" value="Bacterial exopeptidase dimerisation domain"/>
    <property type="match status" value="1"/>
</dbReference>
<dbReference type="GO" id="GO:0016787">
    <property type="term" value="F:hydrolase activity"/>
    <property type="evidence" value="ECO:0007669"/>
    <property type="project" value="UniProtKB-KW"/>
</dbReference>
<dbReference type="InterPro" id="IPR050072">
    <property type="entry name" value="Peptidase_M20A"/>
</dbReference>
<evidence type="ECO:0000256" key="2">
    <source>
        <dbReference type="ARBA" id="ARBA00022801"/>
    </source>
</evidence>
<keyword evidence="2" id="KW-0378">Hydrolase</keyword>
<dbReference type="PANTHER" id="PTHR43808">
    <property type="entry name" value="ACETYLORNITHINE DEACETYLASE"/>
    <property type="match status" value="1"/>
</dbReference>
<sequence>MTENVSQEVWQKALAALDPDRSVTFLQKLVRCKSYSATDGERALVHLLADDMSGLGLETSLIPVPGGRVNAVGRLSGAGGGCSLLFNGHVDTNPVTEGWTVDPWSGLVDDTFIYGIGVSNMKAGDAAYFCAVETLMAAGIRLNGDVLLSYVVGELQGGVGTKALVDHGVRADYFINSEPTDLEILTLHAAAFVFEIRVQGDTRHLSKREEGVDALSIAAAIIPDLNDMTFSGQRSERHGSVNRVHVGTMKAGLGSTFQDWRPAQVADVAELRGSGRYAVGQDEEGARQDMERLLDVHRKRHPKARITLHIQGSDGHPVMPPFAESETVPVVEAVARAYTYVRGGVPGNGQTHPARFYGTDAGHLQYHGGMQGVVCGPGGRFNTMPDERVELRDYIDMIRIYMIAIMQVCGVASSEKDAGPE</sequence>
<dbReference type="GO" id="GO:0046872">
    <property type="term" value="F:metal ion binding"/>
    <property type="evidence" value="ECO:0007669"/>
    <property type="project" value="UniProtKB-KW"/>
</dbReference>
<dbReference type="OrthoDB" id="9809784at2"/>
<keyword evidence="1" id="KW-0479">Metal-binding</keyword>
<dbReference type="InterPro" id="IPR036264">
    <property type="entry name" value="Bact_exopeptidase_dim_dom"/>
</dbReference>